<proteinExistence type="inferred from homology"/>
<evidence type="ECO:0000256" key="5">
    <source>
        <dbReference type="ARBA" id="ARBA00022833"/>
    </source>
</evidence>
<sequence>MSLKHWPEQDQPREKLLRQGAHTLSDAELLAIFLRTGVSGKSAIDLARDLLAGFDGLRALLEADQDTFCRYHGLGPAKYVQLQATLEIGKRHLMARLQQGEALTSPELAQQYLITQLRHHPHEVFACLFMNNQHQVLAFESLFRGTIDAASVYPREVVKRALEHNAAAVIFAHNHPSGVAEPSRSDEYITEKLKQALALIDVRVLDHFIIGNGETVSLAERGLM</sequence>
<dbReference type="GO" id="GO:0046872">
    <property type="term" value="F:metal ion binding"/>
    <property type="evidence" value="ECO:0007669"/>
    <property type="project" value="UniProtKB-KW"/>
</dbReference>
<organism evidence="9 10">
    <name type="scientific">Oceanospirillum sediminis</name>
    <dbReference type="NCBI Taxonomy" id="2760088"/>
    <lineage>
        <taxon>Bacteria</taxon>
        <taxon>Pseudomonadati</taxon>
        <taxon>Pseudomonadota</taxon>
        <taxon>Gammaproteobacteria</taxon>
        <taxon>Oceanospirillales</taxon>
        <taxon>Oceanospirillaceae</taxon>
        <taxon>Oceanospirillum</taxon>
    </lineage>
</organism>
<dbReference type="PANTHER" id="PTHR30471:SF3">
    <property type="entry name" value="UPF0758 PROTEIN YEES-RELATED"/>
    <property type="match status" value="1"/>
</dbReference>
<dbReference type="SUPFAM" id="SSF47781">
    <property type="entry name" value="RuvA domain 2-like"/>
    <property type="match status" value="1"/>
</dbReference>
<evidence type="ECO:0000313" key="9">
    <source>
        <dbReference type="EMBL" id="MBB1486545.1"/>
    </source>
</evidence>
<protein>
    <submittedName>
        <fullName evidence="9">DNA repair protein RadC</fullName>
    </submittedName>
</protein>
<keyword evidence="2" id="KW-0645">Protease</keyword>
<dbReference type="Proteomes" id="UP000565262">
    <property type="component" value="Unassembled WGS sequence"/>
</dbReference>
<dbReference type="SUPFAM" id="SSF102712">
    <property type="entry name" value="JAB1/MPN domain"/>
    <property type="match status" value="1"/>
</dbReference>
<feature type="domain" description="MPN" evidence="8">
    <location>
        <begin position="102"/>
        <end position="224"/>
    </location>
</feature>
<dbReference type="AlphaFoldDB" id="A0A839IMU9"/>
<dbReference type="PROSITE" id="PS50249">
    <property type="entry name" value="MPN"/>
    <property type="match status" value="1"/>
</dbReference>
<gene>
    <name evidence="9" type="primary">radC</name>
    <name evidence="9" type="ORF">H4O21_07970</name>
</gene>
<evidence type="ECO:0000256" key="4">
    <source>
        <dbReference type="ARBA" id="ARBA00022801"/>
    </source>
</evidence>
<comment type="similarity">
    <text evidence="1 7">Belongs to the UPF0758 family.</text>
</comment>
<dbReference type="RefSeq" id="WP_182808347.1">
    <property type="nucleotide sequence ID" value="NZ_JACJFM010000007.1"/>
</dbReference>
<dbReference type="InterPro" id="IPR001405">
    <property type="entry name" value="UPF0758"/>
</dbReference>
<dbReference type="Gene3D" id="3.40.140.10">
    <property type="entry name" value="Cytidine Deaminase, domain 2"/>
    <property type="match status" value="1"/>
</dbReference>
<keyword evidence="5" id="KW-0862">Zinc</keyword>
<dbReference type="InterPro" id="IPR020891">
    <property type="entry name" value="UPF0758_CS"/>
</dbReference>
<dbReference type="InterPro" id="IPR037518">
    <property type="entry name" value="MPN"/>
</dbReference>
<dbReference type="Pfam" id="PF04002">
    <property type="entry name" value="RadC"/>
    <property type="match status" value="1"/>
</dbReference>
<dbReference type="InterPro" id="IPR046778">
    <property type="entry name" value="UPF0758_N"/>
</dbReference>
<evidence type="ECO:0000313" key="10">
    <source>
        <dbReference type="Proteomes" id="UP000565262"/>
    </source>
</evidence>
<dbReference type="NCBIfam" id="TIGR00608">
    <property type="entry name" value="radc"/>
    <property type="match status" value="1"/>
</dbReference>
<keyword evidence="6" id="KW-0482">Metalloprotease</keyword>
<dbReference type="GO" id="GO:0006508">
    <property type="term" value="P:proteolysis"/>
    <property type="evidence" value="ECO:0007669"/>
    <property type="project" value="UniProtKB-KW"/>
</dbReference>
<evidence type="ECO:0000256" key="6">
    <source>
        <dbReference type="ARBA" id="ARBA00023049"/>
    </source>
</evidence>
<dbReference type="EMBL" id="JACJFM010000007">
    <property type="protein sequence ID" value="MBB1486545.1"/>
    <property type="molecule type" value="Genomic_DNA"/>
</dbReference>
<evidence type="ECO:0000256" key="1">
    <source>
        <dbReference type="ARBA" id="ARBA00010243"/>
    </source>
</evidence>
<dbReference type="FunFam" id="3.40.140.10:FF:000032">
    <property type="entry name" value="DNA repair protein RadC"/>
    <property type="match status" value="1"/>
</dbReference>
<keyword evidence="3" id="KW-0479">Metal-binding</keyword>
<keyword evidence="10" id="KW-1185">Reference proteome</keyword>
<dbReference type="InterPro" id="IPR025657">
    <property type="entry name" value="RadC_JAB"/>
</dbReference>
<name>A0A839IMU9_9GAMM</name>
<dbReference type="NCBIfam" id="NF000642">
    <property type="entry name" value="PRK00024.1"/>
    <property type="match status" value="1"/>
</dbReference>
<accession>A0A839IMU9</accession>
<evidence type="ECO:0000256" key="2">
    <source>
        <dbReference type="ARBA" id="ARBA00022670"/>
    </source>
</evidence>
<dbReference type="PROSITE" id="PS01302">
    <property type="entry name" value="UPF0758"/>
    <property type="match status" value="1"/>
</dbReference>
<dbReference type="Pfam" id="PF20582">
    <property type="entry name" value="UPF0758_N"/>
    <property type="match status" value="1"/>
</dbReference>
<evidence type="ECO:0000256" key="3">
    <source>
        <dbReference type="ARBA" id="ARBA00022723"/>
    </source>
</evidence>
<dbReference type="GO" id="GO:0008237">
    <property type="term" value="F:metallopeptidase activity"/>
    <property type="evidence" value="ECO:0007669"/>
    <property type="project" value="UniProtKB-KW"/>
</dbReference>
<comment type="caution">
    <text evidence="9">The sequence shown here is derived from an EMBL/GenBank/DDBJ whole genome shotgun (WGS) entry which is preliminary data.</text>
</comment>
<dbReference type="CDD" id="cd08071">
    <property type="entry name" value="MPN_DUF2466"/>
    <property type="match status" value="1"/>
</dbReference>
<dbReference type="InterPro" id="IPR010994">
    <property type="entry name" value="RuvA_2-like"/>
</dbReference>
<dbReference type="PANTHER" id="PTHR30471">
    <property type="entry name" value="DNA REPAIR PROTEIN RADC"/>
    <property type="match status" value="1"/>
</dbReference>
<keyword evidence="4" id="KW-0378">Hydrolase</keyword>
<evidence type="ECO:0000259" key="8">
    <source>
        <dbReference type="PROSITE" id="PS50249"/>
    </source>
</evidence>
<reference evidence="9 10" key="1">
    <citation type="submission" date="2020-08" db="EMBL/GenBank/DDBJ databases">
        <title>Oceanospirillum sp. nov. isolated from marine sediment.</title>
        <authorList>
            <person name="Ji X."/>
        </authorList>
    </citation>
    <scope>NUCLEOTIDE SEQUENCE [LARGE SCALE GENOMIC DNA]</scope>
    <source>
        <strain evidence="9 10">D5</strain>
    </source>
</reference>
<evidence type="ECO:0000256" key="7">
    <source>
        <dbReference type="RuleBase" id="RU003797"/>
    </source>
</evidence>